<keyword evidence="5" id="KW-0677">Repeat</keyword>
<evidence type="ECO:0000313" key="10">
    <source>
        <dbReference type="EMBL" id="KAL3231125.1"/>
    </source>
</evidence>
<evidence type="ECO:0000256" key="3">
    <source>
        <dbReference type="ARBA" id="ARBA00022448"/>
    </source>
</evidence>
<comment type="caution">
    <text evidence="10">The sequence shown here is derived from an EMBL/GenBank/DDBJ whole genome shotgun (WGS) entry which is preliminary data.</text>
</comment>
<keyword evidence="3 9" id="KW-0813">Transport</keyword>
<evidence type="ECO:0000313" key="11">
    <source>
        <dbReference type="Proteomes" id="UP001623330"/>
    </source>
</evidence>
<keyword evidence="11" id="KW-1185">Reference proteome</keyword>
<reference evidence="10 11" key="1">
    <citation type="submission" date="2024-05" db="EMBL/GenBank/DDBJ databases">
        <title>Long read based assembly of the Candida bracarensis genome reveals expanded adhesin content.</title>
        <authorList>
            <person name="Marcet-Houben M."/>
            <person name="Ksiezopolska E."/>
            <person name="Gabaldon T."/>
        </authorList>
    </citation>
    <scope>NUCLEOTIDE SEQUENCE [LARGE SCALE GENOMIC DNA]</scope>
    <source>
        <strain evidence="10 11">CBM6</strain>
    </source>
</reference>
<evidence type="ECO:0000256" key="8">
    <source>
        <dbReference type="PROSITE-ProRule" id="PRU00282"/>
    </source>
</evidence>
<dbReference type="InterPro" id="IPR018108">
    <property type="entry name" value="MCP_transmembrane"/>
</dbReference>
<evidence type="ECO:0000256" key="4">
    <source>
        <dbReference type="ARBA" id="ARBA00022692"/>
    </source>
</evidence>
<evidence type="ECO:0000256" key="2">
    <source>
        <dbReference type="ARBA" id="ARBA00006375"/>
    </source>
</evidence>
<accession>A0ABR4NS22</accession>
<evidence type="ECO:0000256" key="6">
    <source>
        <dbReference type="ARBA" id="ARBA00022989"/>
    </source>
</evidence>
<dbReference type="EMBL" id="JBEVYD010000008">
    <property type="protein sequence ID" value="KAL3231125.1"/>
    <property type="molecule type" value="Genomic_DNA"/>
</dbReference>
<dbReference type="Proteomes" id="UP001623330">
    <property type="component" value="Unassembled WGS sequence"/>
</dbReference>
<keyword evidence="7 8" id="KW-0472">Membrane</keyword>
<keyword evidence="6" id="KW-1133">Transmembrane helix</keyword>
<comment type="similarity">
    <text evidence="2 9">Belongs to the mitochondrial carrier (TC 2.A.29) family.</text>
</comment>
<feature type="repeat" description="Solcar" evidence="8">
    <location>
        <begin position="197"/>
        <end position="285"/>
    </location>
</feature>
<comment type="subcellular location">
    <subcellularLocation>
        <location evidence="1">Membrane</location>
        <topology evidence="1">Multi-pass membrane protein</topology>
    </subcellularLocation>
</comment>
<evidence type="ECO:0000256" key="7">
    <source>
        <dbReference type="ARBA" id="ARBA00023136"/>
    </source>
</evidence>
<gene>
    <name evidence="10" type="ORF">RNJ44_00764</name>
</gene>
<name>A0ABR4NS22_9SACH</name>
<evidence type="ECO:0000256" key="9">
    <source>
        <dbReference type="RuleBase" id="RU000488"/>
    </source>
</evidence>
<dbReference type="Pfam" id="PF00153">
    <property type="entry name" value="Mito_carr"/>
    <property type="match status" value="3"/>
</dbReference>
<organism evidence="10 11">
    <name type="scientific">Nakaseomyces bracarensis</name>
    <dbReference type="NCBI Taxonomy" id="273131"/>
    <lineage>
        <taxon>Eukaryota</taxon>
        <taxon>Fungi</taxon>
        <taxon>Dikarya</taxon>
        <taxon>Ascomycota</taxon>
        <taxon>Saccharomycotina</taxon>
        <taxon>Saccharomycetes</taxon>
        <taxon>Saccharomycetales</taxon>
        <taxon>Saccharomycetaceae</taxon>
        <taxon>Nakaseomyces</taxon>
    </lineage>
</organism>
<dbReference type="InterPro" id="IPR050391">
    <property type="entry name" value="Mito_Metabolite_Transporter"/>
</dbReference>
<dbReference type="SUPFAM" id="SSF103506">
    <property type="entry name" value="Mitochondrial carrier"/>
    <property type="match status" value="1"/>
</dbReference>
<dbReference type="InterPro" id="IPR023395">
    <property type="entry name" value="MCP_dom_sf"/>
</dbReference>
<protein>
    <submittedName>
        <fullName evidence="10">Mitochondrial dicarboxylate transporter</fullName>
    </submittedName>
</protein>
<dbReference type="Gene3D" id="1.50.40.10">
    <property type="entry name" value="Mitochondrial carrier domain"/>
    <property type="match status" value="1"/>
</dbReference>
<keyword evidence="4 8" id="KW-0812">Transmembrane</keyword>
<dbReference type="PROSITE" id="PS50920">
    <property type="entry name" value="SOLCAR"/>
    <property type="match status" value="3"/>
</dbReference>
<feature type="repeat" description="Solcar" evidence="8">
    <location>
        <begin position="3"/>
        <end position="87"/>
    </location>
</feature>
<evidence type="ECO:0000256" key="1">
    <source>
        <dbReference type="ARBA" id="ARBA00004141"/>
    </source>
</evidence>
<dbReference type="PANTHER" id="PTHR45618">
    <property type="entry name" value="MITOCHONDRIAL DICARBOXYLATE CARRIER-RELATED"/>
    <property type="match status" value="1"/>
</dbReference>
<sequence>MEKPVKYPWWYGGAAGIFAVMNTHPLDLTKVRLQAAARPKPTIVQMLRNILKQDGVTGLYAGLSASLLRQCTYTTVRFGVYDALKEYVIPPGEQNNMFYLLGASMFSGALGGLAGNFADLINIRMQNDSALPLEQRRNYKNAIDGMIKIYKAEGARSLFLTGWKPNMMRGVLMTASQVVTYDLFKNFLVTSYGMDPKKNATHLTSSLLAGFVATTVCSPADVMKTIIMNAHKTSAHANESAFKILRDAVKQEGISFIFRGWVPSFTRLAPFTMLIFFAMEQLKKHRVGMPKEEKAV</sequence>
<proteinExistence type="inferred from homology"/>
<feature type="repeat" description="Solcar" evidence="8">
    <location>
        <begin position="95"/>
        <end position="187"/>
    </location>
</feature>
<evidence type="ECO:0000256" key="5">
    <source>
        <dbReference type="ARBA" id="ARBA00022737"/>
    </source>
</evidence>